<dbReference type="EC" id="2.3.1.82" evidence="2"/>
<keyword evidence="5" id="KW-0046">Antibiotic resistance</keyword>
<dbReference type="InterPro" id="IPR000182">
    <property type="entry name" value="GNAT_dom"/>
</dbReference>
<dbReference type="EMBL" id="CP119075">
    <property type="protein sequence ID" value="WED63752.1"/>
    <property type="molecule type" value="Genomic_DNA"/>
</dbReference>
<evidence type="ECO:0000256" key="4">
    <source>
        <dbReference type="ARBA" id="ARBA00022679"/>
    </source>
</evidence>
<dbReference type="PIRSF" id="PIRSF000452">
    <property type="entry name" value="6-N-acetyltransf"/>
    <property type="match status" value="1"/>
</dbReference>
<feature type="domain" description="N-acetyltransferase" evidence="9">
    <location>
        <begin position="7"/>
        <end position="153"/>
    </location>
</feature>
<dbReference type="InterPro" id="IPR024170">
    <property type="entry name" value="Aminoglycoside_N6-AcTrfrase"/>
</dbReference>
<keyword evidence="11" id="KW-1185">Reference proteome</keyword>
<dbReference type="SUPFAM" id="SSF55729">
    <property type="entry name" value="Acyl-CoA N-acyltransferases (Nat)"/>
    <property type="match status" value="1"/>
</dbReference>
<evidence type="ECO:0000256" key="8">
    <source>
        <dbReference type="ARBA" id="ARBA00048923"/>
    </source>
</evidence>
<keyword evidence="4" id="KW-0808">Transferase</keyword>
<evidence type="ECO:0000313" key="10">
    <source>
        <dbReference type="EMBL" id="WED63752.1"/>
    </source>
</evidence>
<dbReference type="Pfam" id="PF00583">
    <property type="entry name" value="Acetyltransf_1"/>
    <property type="match status" value="1"/>
</dbReference>
<gene>
    <name evidence="10" type="ORF">PXH66_15555</name>
</gene>
<dbReference type="CDD" id="cd04301">
    <property type="entry name" value="NAT_SF"/>
    <property type="match status" value="1"/>
</dbReference>
<evidence type="ECO:0000256" key="1">
    <source>
        <dbReference type="ARBA" id="ARBA00011738"/>
    </source>
</evidence>
<dbReference type="GO" id="GO:0046677">
    <property type="term" value="P:response to antibiotic"/>
    <property type="evidence" value="ECO:0007669"/>
    <property type="project" value="UniProtKB-KW"/>
</dbReference>
<proteinExistence type="predicted"/>
<keyword evidence="6" id="KW-0012">Acyltransferase</keyword>
<evidence type="ECO:0000256" key="3">
    <source>
        <dbReference type="ARBA" id="ARBA00017677"/>
    </source>
</evidence>
<dbReference type="Proteomes" id="UP001218638">
    <property type="component" value="Chromosome"/>
</dbReference>
<dbReference type="AlphaFoldDB" id="A0AAF0CGV3"/>
<evidence type="ECO:0000256" key="6">
    <source>
        <dbReference type="ARBA" id="ARBA00023315"/>
    </source>
</evidence>
<dbReference type="RefSeq" id="WP_330930454.1">
    <property type="nucleotide sequence ID" value="NZ_CP119075.1"/>
</dbReference>
<dbReference type="InterPro" id="IPR050832">
    <property type="entry name" value="Bact_Acetyltransf"/>
</dbReference>
<sequence>MPDASDYRIRAATPADDDVWARLRHALWPECPPARHAEEIALYRQSPGLVALALDAHDHAVGFAETTIRHEHVTGTAASPVPYLEGWFVESAWRGRGVGRALIDFVAAWARTQGFAELASDTELANVSSQAAHTRLGFRETERVVHYLKPLSP</sequence>
<dbReference type="InterPro" id="IPR016181">
    <property type="entry name" value="Acyl_CoA_acyltransferase"/>
</dbReference>
<dbReference type="PANTHER" id="PTHR43877">
    <property type="entry name" value="AMINOALKYLPHOSPHONATE N-ACETYLTRANSFERASE-RELATED-RELATED"/>
    <property type="match status" value="1"/>
</dbReference>
<comment type="catalytic activity">
    <reaction evidence="8">
        <text>kanamycin B + acetyl-CoA = N(6')-acetylkanamycin B + CoA + H(+)</text>
        <dbReference type="Rhea" id="RHEA:16449"/>
        <dbReference type="ChEBI" id="CHEBI:15378"/>
        <dbReference type="ChEBI" id="CHEBI:57287"/>
        <dbReference type="ChEBI" id="CHEBI:57288"/>
        <dbReference type="ChEBI" id="CHEBI:58390"/>
        <dbReference type="ChEBI" id="CHEBI:58549"/>
        <dbReference type="EC" id="2.3.1.82"/>
    </reaction>
</comment>
<dbReference type="Gene3D" id="3.40.630.30">
    <property type="match status" value="1"/>
</dbReference>
<dbReference type="PROSITE" id="PS51186">
    <property type="entry name" value="GNAT"/>
    <property type="match status" value="1"/>
</dbReference>
<name>A0AAF0CGV3_9BACT</name>
<evidence type="ECO:0000313" key="11">
    <source>
        <dbReference type="Proteomes" id="UP001218638"/>
    </source>
</evidence>
<protein>
    <recommendedName>
        <fullName evidence="3">Aminoglycoside N(6')-acetyltransferase type 1</fullName>
        <ecNumber evidence="2">2.3.1.82</ecNumber>
    </recommendedName>
    <alternativeName>
        <fullName evidence="7">Aminoglycoside resistance protein</fullName>
    </alternativeName>
</protein>
<dbReference type="GO" id="GO:0047663">
    <property type="term" value="F:aminoglycoside 6'-N-acetyltransferase activity"/>
    <property type="evidence" value="ECO:0007669"/>
    <property type="project" value="UniProtKB-EC"/>
</dbReference>
<accession>A0AAF0CGV3</accession>
<evidence type="ECO:0000256" key="7">
    <source>
        <dbReference type="ARBA" id="ARBA00029660"/>
    </source>
</evidence>
<organism evidence="10 11">
    <name type="scientific">Synoicihabitans lomoniglobus</name>
    <dbReference type="NCBI Taxonomy" id="2909285"/>
    <lineage>
        <taxon>Bacteria</taxon>
        <taxon>Pseudomonadati</taxon>
        <taxon>Verrucomicrobiota</taxon>
        <taxon>Opitutia</taxon>
        <taxon>Opitutales</taxon>
        <taxon>Opitutaceae</taxon>
        <taxon>Synoicihabitans</taxon>
    </lineage>
</organism>
<dbReference type="KEGG" id="slom:PXH66_15555"/>
<evidence type="ECO:0000256" key="2">
    <source>
        <dbReference type="ARBA" id="ARBA00012888"/>
    </source>
</evidence>
<evidence type="ECO:0000256" key="5">
    <source>
        <dbReference type="ARBA" id="ARBA00023251"/>
    </source>
</evidence>
<reference evidence="10" key="1">
    <citation type="submission" date="2023-03" db="EMBL/GenBank/DDBJ databases">
        <title>Lomoglobus Profundus gen. nov., sp. nov., a novel member of the phylum Verrucomicrobia, isolated from deep-marine sediment of South China Sea.</title>
        <authorList>
            <person name="Ahmad T."/>
            <person name="Ishaq S.E."/>
            <person name="Wang F."/>
        </authorList>
    </citation>
    <scope>NUCLEOTIDE SEQUENCE</scope>
    <source>
        <strain evidence="10">LMO-M01</strain>
    </source>
</reference>
<evidence type="ECO:0000259" key="9">
    <source>
        <dbReference type="PROSITE" id="PS51186"/>
    </source>
</evidence>
<comment type="subunit">
    <text evidence="1">Homodimer.</text>
</comment>